<dbReference type="AlphaFoldDB" id="A0A517MVB5"/>
<dbReference type="OrthoDB" id="9808686at2"/>
<sequence>MLDFWNNPMVVTALRLKFRKGSPGLWCVALVLALLCLAAILAHNADGLSVPLGRMFFVCMVGGVTALCGIISLSTVSASIRSEVTERTLDFQRIVSLSPWQIFLGKAIGEPTVGYFLILSTVPFAVVSWYFGAASGLATCLFYVNMLTFAFMCAAIGTLHSLKDPGQSKVRPGQSGSGVGWVIFVMIFMVPNMMANGAMSSNSWGAVPLGLFTPALGLYHLFHGNVWRAVVPFWELEIPALLVAPPFQVAVALLSIRLMARRLERPNRPLLSKPIAYGLLACFDLLLAGVAMHERVASQAANDVLWHFAIGHLLFSFVLILMTTPRQEMLRRRVWRVQARRASGKELLYADRTPINAMLLVVAFVGCLVAMLGIVAPAAIWPTTLGPPISWEALVEMVAIATLVILSYGQLIQMFGALVSSGGIAWGAVICLAAVIVPFLGAIIWTESGLAFQDSGLADAVFSLSPMSYVVSKLDDVRRLDLQWPFLVAISVIYYLFSSRILGQWQSAQRRQVLAKLTQMGVLANKAELESIATPD</sequence>
<feature type="transmembrane region" description="Helical" evidence="1">
    <location>
        <begin position="234"/>
        <end position="254"/>
    </location>
</feature>
<feature type="transmembrane region" description="Helical" evidence="1">
    <location>
        <begin position="204"/>
        <end position="222"/>
    </location>
</feature>
<proteinExistence type="predicted"/>
<dbReference type="RefSeq" id="WP_145059955.1">
    <property type="nucleotide sequence ID" value="NZ_CP036263.1"/>
</dbReference>
<feature type="transmembrane region" description="Helical" evidence="1">
    <location>
        <begin position="113"/>
        <end position="133"/>
    </location>
</feature>
<feature type="transmembrane region" description="Helical" evidence="1">
    <location>
        <begin position="23"/>
        <end position="43"/>
    </location>
</feature>
<keyword evidence="1" id="KW-0812">Transmembrane</keyword>
<feature type="transmembrane region" description="Helical" evidence="1">
    <location>
        <begin position="55"/>
        <end position="80"/>
    </location>
</feature>
<feature type="transmembrane region" description="Helical" evidence="1">
    <location>
        <begin position="179"/>
        <end position="197"/>
    </location>
</feature>
<feature type="transmembrane region" description="Helical" evidence="1">
    <location>
        <begin position="482"/>
        <end position="502"/>
    </location>
</feature>
<reference evidence="2 3" key="1">
    <citation type="submission" date="2019-02" db="EMBL/GenBank/DDBJ databases">
        <title>Deep-cultivation of Planctomycetes and their phenomic and genomic characterization uncovers novel biology.</title>
        <authorList>
            <person name="Wiegand S."/>
            <person name="Jogler M."/>
            <person name="Boedeker C."/>
            <person name="Pinto D."/>
            <person name="Vollmers J."/>
            <person name="Rivas-Marin E."/>
            <person name="Kohn T."/>
            <person name="Peeters S.H."/>
            <person name="Heuer A."/>
            <person name="Rast P."/>
            <person name="Oberbeckmann S."/>
            <person name="Bunk B."/>
            <person name="Jeske O."/>
            <person name="Meyerdierks A."/>
            <person name="Storesund J.E."/>
            <person name="Kallscheuer N."/>
            <person name="Luecker S."/>
            <person name="Lage O.M."/>
            <person name="Pohl T."/>
            <person name="Merkel B.J."/>
            <person name="Hornburger P."/>
            <person name="Mueller R.-W."/>
            <person name="Bruemmer F."/>
            <person name="Labrenz M."/>
            <person name="Spormann A.M."/>
            <person name="Op den Camp H."/>
            <person name="Overmann J."/>
            <person name="Amann R."/>
            <person name="Jetten M.S.M."/>
            <person name="Mascher T."/>
            <person name="Medema M.H."/>
            <person name="Devos D.P."/>
            <person name="Kaster A.-K."/>
            <person name="Ovreas L."/>
            <person name="Rohde M."/>
            <person name="Galperin M.Y."/>
            <person name="Jogler C."/>
        </authorList>
    </citation>
    <scope>NUCLEOTIDE SEQUENCE [LARGE SCALE GENOMIC DNA]</scope>
    <source>
        <strain evidence="2 3">HG15A2</strain>
    </source>
</reference>
<protein>
    <submittedName>
        <fullName evidence="2">Uncharacterized protein</fullName>
    </submittedName>
</protein>
<keyword evidence="3" id="KW-1185">Reference proteome</keyword>
<accession>A0A517MVB5</accession>
<feature type="transmembrane region" description="Helical" evidence="1">
    <location>
        <begin position="393"/>
        <end position="412"/>
    </location>
</feature>
<evidence type="ECO:0000313" key="2">
    <source>
        <dbReference type="EMBL" id="QDS98727.1"/>
    </source>
</evidence>
<gene>
    <name evidence="2" type="ORF">HG15A2_20100</name>
</gene>
<feature type="transmembrane region" description="Helical" evidence="1">
    <location>
        <begin position="357"/>
        <end position="381"/>
    </location>
</feature>
<dbReference type="KEGG" id="amob:HG15A2_20100"/>
<organism evidence="2 3">
    <name type="scientific">Adhaeretor mobilis</name>
    <dbReference type="NCBI Taxonomy" id="1930276"/>
    <lineage>
        <taxon>Bacteria</taxon>
        <taxon>Pseudomonadati</taxon>
        <taxon>Planctomycetota</taxon>
        <taxon>Planctomycetia</taxon>
        <taxon>Pirellulales</taxon>
        <taxon>Lacipirellulaceae</taxon>
        <taxon>Adhaeretor</taxon>
    </lineage>
</organism>
<evidence type="ECO:0000313" key="3">
    <source>
        <dbReference type="Proteomes" id="UP000319852"/>
    </source>
</evidence>
<feature type="transmembrane region" description="Helical" evidence="1">
    <location>
        <begin position="304"/>
        <end position="323"/>
    </location>
</feature>
<feature type="transmembrane region" description="Helical" evidence="1">
    <location>
        <begin position="424"/>
        <end position="445"/>
    </location>
</feature>
<dbReference type="EMBL" id="CP036263">
    <property type="protein sequence ID" value="QDS98727.1"/>
    <property type="molecule type" value="Genomic_DNA"/>
</dbReference>
<keyword evidence="1" id="KW-1133">Transmembrane helix</keyword>
<feature type="transmembrane region" description="Helical" evidence="1">
    <location>
        <begin position="140"/>
        <end position="159"/>
    </location>
</feature>
<name>A0A517MVB5_9BACT</name>
<feature type="transmembrane region" description="Helical" evidence="1">
    <location>
        <begin position="275"/>
        <end position="292"/>
    </location>
</feature>
<dbReference type="Proteomes" id="UP000319852">
    <property type="component" value="Chromosome"/>
</dbReference>
<evidence type="ECO:0000256" key="1">
    <source>
        <dbReference type="SAM" id="Phobius"/>
    </source>
</evidence>
<keyword evidence="1" id="KW-0472">Membrane</keyword>